<keyword evidence="4" id="KW-1185">Reference proteome</keyword>
<dbReference type="SUPFAM" id="SSF101386">
    <property type="entry name" value="all-alpha NTP pyrophosphatases"/>
    <property type="match status" value="1"/>
</dbReference>
<dbReference type="GeneID" id="23443829"/>
<reference evidence="3" key="1">
    <citation type="submission" date="2011-08" db="EMBL/GenBank/DDBJ databases">
        <authorList>
            <person name="Hoffman M."/>
            <person name="Strain E.A."/>
            <person name="Brown E."/>
            <person name="Allard M.W."/>
        </authorList>
    </citation>
    <scope>NUCLEOTIDE SEQUENCE</scope>
    <source>
        <strain evidence="3">ATCC 19109</strain>
    </source>
</reference>
<dbReference type="eggNOG" id="COG1694">
    <property type="taxonomic scope" value="Bacteria"/>
</dbReference>
<evidence type="ECO:0000313" key="2">
    <source>
        <dbReference type="EMBL" id="AIW13323.1"/>
    </source>
</evidence>
<dbReference type="RefSeq" id="WP_004744385.1">
    <property type="nucleotide sequence ID" value="NZ_AFWI01000124.1"/>
</dbReference>
<evidence type="ECO:0000313" key="3">
    <source>
        <dbReference type="EMBL" id="EGU56062.1"/>
    </source>
</evidence>
<dbReference type="EMBL" id="AFWI01000124">
    <property type="protein sequence ID" value="EGU56062.1"/>
    <property type="molecule type" value="Genomic_DNA"/>
</dbReference>
<feature type="domain" description="NTP pyrophosphohydrolase MazG-like" evidence="1">
    <location>
        <begin position="32"/>
        <end position="94"/>
    </location>
</feature>
<dbReference type="Gene3D" id="1.10.287.1080">
    <property type="entry name" value="MazG-like"/>
    <property type="match status" value="1"/>
</dbReference>
<dbReference type="STRING" id="1051646.IX91_03765"/>
<dbReference type="Proteomes" id="UP000030071">
    <property type="component" value="Chromosome 1"/>
</dbReference>
<proteinExistence type="predicted"/>
<dbReference type="PANTHER" id="PTHR42702:SF1">
    <property type="entry name" value="REGULATORY PROTEIN FOR BETA-LACTAMASE"/>
    <property type="match status" value="1"/>
</dbReference>
<reference evidence="2 5" key="3">
    <citation type="submission" date="2014-08" db="EMBL/GenBank/DDBJ databases">
        <title>First Complete Genome Sequence of the Shellfish Pathogen Vibrio tubiashii.</title>
        <authorList>
            <person name="Richards G.P."/>
            <person name="Needleman D.S."/>
            <person name="Watson M.A."/>
            <person name="Bono J.L."/>
        </authorList>
    </citation>
    <scope>NUCLEOTIDE SEQUENCE [LARGE SCALE GENOMIC DNA]</scope>
    <source>
        <strain evidence="2 5">ATCC 19109</strain>
    </source>
</reference>
<dbReference type="PANTHER" id="PTHR42702">
    <property type="entry name" value="NUCLEOTIDE PYROPHOSPHOHYDROLASE"/>
    <property type="match status" value="1"/>
</dbReference>
<dbReference type="Pfam" id="PF03819">
    <property type="entry name" value="MazG"/>
    <property type="match status" value="1"/>
</dbReference>
<name>F9T4F1_9VIBR</name>
<evidence type="ECO:0000313" key="4">
    <source>
        <dbReference type="Proteomes" id="UP000003836"/>
    </source>
</evidence>
<accession>F9T4F1</accession>
<dbReference type="Proteomes" id="UP000003836">
    <property type="component" value="Unassembled WGS sequence"/>
</dbReference>
<dbReference type="InterPro" id="IPR004518">
    <property type="entry name" value="MazG-like_dom"/>
</dbReference>
<dbReference type="AlphaFoldDB" id="F9T4F1"/>
<evidence type="ECO:0000259" key="1">
    <source>
        <dbReference type="Pfam" id="PF03819"/>
    </source>
</evidence>
<protein>
    <recommendedName>
        <fullName evidence="1">NTP pyrophosphohydrolase MazG-like domain-containing protein</fullName>
    </recommendedName>
</protein>
<dbReference type="HOGENOM" id="CLU_173110_0_0_6"/>
<sequence>MNKKLPELGSLADYQAYVRQIVTERQFEDVTLEQNCLLLGEEVGELFKAIRKQVNLSTAQDSDEHEVAHELVDVLIFVLAIANKLDIDLTSAFVEKETINMRRHWRKV</sequence>
<dbReference type="EMBL" id="CP009354">
    <property type="protein sequence ID" value="AIW13323.1"/>
    <property type="molecule type" value="Genomic_DNA"/>
</dbReference>
<evidence type="ECO:0000313" key="5">
    <source>
        <dbReference type="Proteomes" id="UP000030071"/>
    </source>
</evidence>
<dbReference type="KEGG" id="vtu:IX91_03765"/>
<reference evidence="3 4" key="2">
    <citation type="journal article" date="2012" name="Int. J. Syst. Evol. Microbiol.">
        <title>Vibrio caribbeanicus sp. nov., isolated from the marine sponge Scleritoderma cyanea.</title>
        <authorList>
            <person name="Hoffmann M."/>
            <person name="Monday S.R."/>
            <person name="Allard M.W."/>
            <person name="Strain E.A."/>
            <person name="Whittaker P."/>
            <person name="Naum M."/>
            <person name="McCarthy P.J."/>
            <person name="Lopez J.V."/>
            <person name="Fischer M."/>
            <person name="Brown E.W."/>
        </authorList>
    </citation>
    <scope>NUCLEOTIDE SEQUENCE [LARGE SCALE GENOMIC DNA]</scope>
    <source>
        <strain evidence="3 4">ATCC 19109</strain>
    </source>
</reference>
<dbReference type="PATRIC" id="fig|1051646.9.peg.729"/>
<gene>
    <name evidence="2" type="ORF">IX91_03765</name>
    <name evidence="3" type="ORF">VITU9109_08877</name>
</gene>
<organism evidence="2 5">
    <name type="scientific">Vibrio tubiashii ATCC 19109</name>
    <dbReference type="NCBI Taxonomy" id="1051646"/>
    <lineage>
        <taxon>Bacteria</taxon>
        <taxon>Pseudomonadati</taxon>
        <taxon>Pseudomonadota</taxon>
        <taxon>Gammaproteobacteria</taxon>
        <taxon>Vibrionales</taxon>
        <taxon>Vibrionaceae</taxon>
        <taxon>Vibrio</taxon>
        <taxon>Vibrio oreintalis group</taxon>
    </lineage>
</organism>